<dbReference type="Pfam" id="PF00008">
    <property type="entry name" value="EGF"/>
    <property type="match status" value="4"/>
</dbReference>
<evidence type="ECO:0000256" key="21">
    <source>
        <dbReference type="SAM" id="MobiDB-lite"/>
    </source>
</evidence>
<dbReference type="EMBL" id="KV891773">
    <property type="protein sequence ID" value="OON22434.1"/>
    <property type="molecule type" value="Genomic_DNA"/>
</dbReference>
<feature type="repeat" description="ANK" evidence="19">
    <location>
        <begin position="1747"/>
        <end position="1779"/>
    </location>
</feature>
<name>A0A1S8X6T8_OPIVI</name>
<comment type="subcellular location">
    <subcellularLocation>
        <location evidence="2">Cell membrane</location>
        <topology evidence="2">Single-pass type I membrane protein</topology>
    </subcellularLocation>
    <subcellularLocation>
        <location evidence="1">Nucleus</location>
    </subcellularLocation>
</comment>
<feature type="repeat" description="ANK" evidence="19">
    <location>
        <begin position="1950"/>
        <end position="1982"/>
    </location>
</feature>
<dbReference type="CDD" id="cd00054">
    <property type="entry name" value="EGF_CA"/>
    <property type="match status" value="10"/>
</dbReference>
<keyword evidence="4 20" id="KW-0245">EGF-like domain</keyword>
<protein>
    <submittedName>
        <fullName evidence="23">EGF-like domain protein</fullName>
    </submittedName>
</protein>
<dbReference type="SMART" id="SM00248">
    <property type="entry name" value="ANK"/>
    <property type="match status" value="5"/>
</dbReference>
<feature type="domain" description="EGF-like" evidence="22">
    <location>
        <begin position="571"/>
        <end position="611"/>
    </location>
</feature>
<dbReference type="PROSITE" id="PS00010">
    <property type="entry name" value="ASX_HYDROXYL"/>
    <property type="match status" value="5"/>
</dbReference>
<feature type="region of interest" description="Disordered" evidence="21">
    <location>
        <begin position="1611"/>
        <end position="1647"/>
    </location>
</feature>
<dbReference type="Gene3D" id="3.30.70.3310">
    <property type="match status" value="1"/>
</dbReference>
<dbReference type="GO" id="GO:0030154">
    <property type="term" value="P:cell differentiation"/>
    <property type="evidence" value="ECO:0007669"/>
    <property type="project" value="UniProtKB-KW"/>
</dbReference>
<keyword evidence="17" id="KW-0325">Glycoprotein</keyword>
<feature type="repeat" description="ANK" evidence="19">
    <location>
        <begin position="1917"/>
        <end position="1949"/>
    </location>
</feature>
<feature type="domain" description="EGF-like" evidence="22">
    <location>
        <begin position="447"/>
        <end position="483"/>
    </location>
</feature>
<evidence type="ECO:0000256" key="7">
    <source>
        <dbReference type="ARBA" id="ARBA00022737"/>
    </source>
</evidence>
<dbReference type="SMART" id="SM00004">
    <property type="entry name" value="NL"/>
    <property type="match status" value="2"/>
</dbReference>
<dbReference type="FunFam" id="2.10.25.10:FF:000004">
    <property type="entry name" value="Neurogenic locus notch 1"/>
    <property type="match status" value="1"/>
</dbReference>
<feature type="region of interest" description="Disordered" evidence="21">
    <location>
        <begin position="2063"/>
        <end position="2083"/>
    </location>
</feature>
<feature type="disulfide bond" evidence="20">
    <location>
        <begin position="266"/>
        <end position="275"/>
    </location>
</feature>
<dbReference type="GO" id="GO:0007219">
    <property type="term" value="P:Notch signaling pathway"/>
    <property type="evidence" value="ECO:0007669"/>
    <property type="project" value="UniProtKB-KW"/>
</dbReference>
<dbReference type="SMART" id="SM00179">
    <property type="entry name" value="EGF_CA"/>
    <property type="match status" value="10"/>
</dbReference>
<dbReference type="InterPro" id="IPR002049">
    <property type="entry name" value="LE_dom"/>
</dbReference>
<dbReference type="Proteomes" id="UP000243686">
    <property type="component" value="Unassembled WGS sequence"/>
</dbReference>
<evidence type="ECO:0000256" key="2">
    <source>
        <dbReference type="ARBA" id="ARBA00004251"/>
    </source>
</evidence>
<dbReference type="SUPFAM" id="SSF90193">
    <property type="entry name" value="Notch domain"/>
    <property type="match status" value="2"/>
</dbReference>
<feature type="domain" description="EGF-like" evidence="22">
    <location>
        <begin position="121"/>
        <end position="157"/>
    </location>
</feature>
<evidence type="ECO:0000256" key="12">
    <source>
        <dbReference type="ARBA" id="ARBA00023043"/>
    </source>
</evidence>
<evidence type="ECO:0000259" key="22">
    <source>
        <dbReference type="PROSITE" id="PS50026"/>
    </source>
</evidence>
<dbReference type="PROSITE" id="PS50088">
    <property type="entry name" value="ANK_REPEAT"/>
    <property type="match status" value="3"/>
</dbReference>
<dbReference type="PROSITE" id="PS00022">
    <property type="entry name" value="EGF_1"/>
    <property type="match status" value="14"/>
</dbReference>
<dbReference type="InterPro" id="IPR000742">
    <property type="entry name" value="EGF"/>
</dbReference>
<keyword evidence="13" id="KW-0472">Membrane</keyword>
<evidence type="ECO:0000256" key="9">
    <source>
        <dbReference type="ARBA" id="ARBA00022976"/>
    </source>
</evidence>
<dbReference type="InterPro" id="IPR002110">
    <property type="entry name" value="Ankyrin_rpt"/>
</dbReference>
<dbReference type="PANTHER" id="PTHR12916">
    <property type="entry name" value="CYTOCHROME C OXIDASE POLYPEPTIDE VIC-2"/>
    <property type="match status" value="1"/>
</dbReference>
<dbReference type="InterPro" id="IPR013032">
    <property type="entry name" value="EGF-like_CS"/>
</dbReference>
<dbReference type="PROSITE" id="PS01186">
    <property type="entry name" value="EGF_2"/>
    <property type="match status" value="12"/>
</dbReference>
<keyword evidence="10" id="KW-1133">Transmembrane helix</keyword>
<feature type="disulfide bond" evidence="20">
    <location>
        <begin position="948"/>
        <end position="957"/>
    </location>
</feature>
<accession>A0A1S8X6T8</accession>
<keyword evidence="5" id="KW-0812">Transmembrane</keyword>
<evidence type="ECO:0000256" key="15">
    <source>
        <dbReference type="ARBA" id="ARBA00023159"/>
    </source>
</evidence>
<dbReference type="Gene3D" id="2.10.25.10">
    <property type="entry name" value="Laminin"/>
    <property type="match status" value="13"/>
</dbReference>
<sequence length="2289" mass="248871">PYHNVEWHRVDLFAIAPRIRTEHANARLENFKGNPTVPTYWPADKCVYHTIISIVVVVIAEIRSEQPSCPSVDLNAFSISQFTPQRHSTPAGCDYSMFPQHCTCVLLQLVLLCYAEDAQSRVLDCYQVPCQNGGECIGSPDNSTCKCPPGFSGFWCENPGQCGNGPCHPHVSSTSIQSTPSYKYGTCPSGWTGLNCDEDVDECSIGHRSPCEHEGVCMNTPGDFVCRCREGFTGARCEIEILECATSPCLNGGSCVEGIGNYHCICPPGFEGDNCEHEVNECAHTPCQNGGQCEDRIGSYLCHCLHGWTGPHCEERLTTCSDSPCQNSAVCVNVTDVGFICDCPKGFAGRTCELSEEDCASLHCASRTDCPDRPEDPGCQLCSRCEGILLKRPPVTDRVLTTVAVAAVLTRLPLVFSGAISALLEVSLDFREQELKIWKMGIHCERNTYDCMHDACGAHGICIDGINGYNCDCLYGTMGKHCVSIEMPEPSIPSADANIDNEILIDTAQRLISGDVENVTGCSYSPCKNHAKCATAADGDSIPVRRNLTRAYTCQCSTAIGLFEGEHCELDVDECAPSKEPGLCLNGAQCVNTYGSYYCRCPSGFYGRHCEHMIDPCTYNRHPVCQNGGQCVSHGMTTRCNCPVGFAGPMCEVEVNDCSDRPCQNGGICLDHPGAYMCLCPDGFIGSNCETFANQTTVSAHCISSAACTGQCLNGGEWILRNGESGFCRCAFGFTGSHCEIHLNLCRLEPEPVQSSNLSPLQREVVFRYQAAHRLTWELLSSVQQNLVLRAIQAAAHSVTASPARNADTKAYESFLGLCHPAGTVQCVPHPGNFSCICRVGYGGRFCDQPKDLCRLAEGAFSEGYCQNGGVCENRIDTVVSVGTVQRTAMAICHCSPGFGGPRCQYFDERCVVNPCRFGGTCHPNGPWMSELLGSHQTPLYAPYVCLCPPGRAGLHCEVKSDTACLGTIPLACEHNASCIVIDGNSTCNCPPGYCGERCELEAELCTTTSPSHNFTIPVEYDSQNIDPCLVFNCTEKANNGRCDTECNIGECGFDGHECLFAILEPLKPISYFYSTFLGEGAGPTLGELKADEALTPQPAKPWAQCSPVNHTGVTCALKFDDGVCDEECRDESCLFDGWDCEQYAVTPIQKNVRTDCPMNCLVDLDSDSCICNMSSPSPEASLVSPTNTEPLEGSLVLLVDAKPDDLLVNTSKRIETPLLSRLLSGLGELLRLDVHLDWPSTEQQPPIFPVHITTFENQTTVLGKHVIDRKSTVAPGRVSASSQRYRRHAKRQVPVYRTKKDIIGSQIYLRLDATSCHQRGGNCFAHVDKAAQFVAATMHRRDFDYLRPVLSVQSTGASIPAQHKWSMRPKSHPSAFDWFWSSSWLAIGLSALVVLLLLGLLLGVLFAAHQLQQQHQRSACSSNHRRSFTAYLHSIGKQRNVKKVQKAKIWYPENGLPDRVNNMPNRAPGYLTSGGLTTKKVMRSTLSYATAKPLSGLGDSVRASLLNYMTNERTVCDKHFYSETVESLALLKEQNSSTTVSTFMPSRNSASEMMTWNVKDFRRASGGTPVLPTEHLVENVDCPNAPSTAMGSMDDVVRLGTSAPSVWVPNLSESYDDSGSTTSTRMGGTGSEQDAPNEFLPESTGAADRNSDNWYFRQIAQRLISGSGLEDIPLDNESTTPVPSTTGTSCEYVSLRYLLNHLAKLDQDAFITQAYFYPGAAVSTRNSSPAPLSRLHRLLEQRLPETGETLLHLAARLNQAHAVVSLLDAGADPTSVDNTGRTVLLSSVCSGAFESTHALLSHPVAGSNPMCFVPSLLTDSTTPLIQAVKLGDFESFKLILHAMSILMCTIARNAATPLPTYGMTQSDHMSTSVTDQPTSVVPNERSFTKPFDLATSAPPHEDSATSLLDLNISDSLGRTALHWAAATDQVDFIQRLLEAGAACDVQTIYDETPLALAAKEGAYSACRLLLLAGANQESVDYLDRTPKILADQGGHSDVVQLLDAFSTASQINPTHQFSLPRNLDVAELCSKRFPSAPRGVTSSSVQEWGSYYGTSRNSTFSNIPSSDPGKFDASSSGLDHSKDHVRATTTTCSQSVRWNSGVEPEIPKHVPKNRSTQFIPGQDQTKKAFYLTDLRSMKCEQTDEADTFPAVNQPHASINTEATVIDKVDIKIPGQTTRMMNGELTEITPAQVSHKPDHRLLGDNHIMSSDSESPNRWSSSPSDSSPKPNCQQHRPHGLITSSLVNSPTNNSLVRPKQPLSFDLVGAVAHSKSCVVLEPYAHTFPVKQY</sequence>
<dbReference type="FunFam" id="2.10.25.10:FF:000151">
    <property type="entry name" value="FAT atypical cadherin 4"/>
    <property type="match status" value="1"/>
</dbReference>
<dbReference type="InterPro" id="IPR000800">
    <property type="entry name" value="Notch_dom"/>
</dbReference>
<keyword evidence="24" id="KW-1185">Reference proteome</keyword>
<dbReference type="FunFam" id="2.10.25.10:FF:000173">
    <property type="entry name" value="Neurogenic locus notch protein 2"/>
    <property type="match status" value="1"/>
</dbReference>
<dbReference type="SUPFAM" id="SSF57196">
    <property type="entry name" value="EGF/Laminin"/>
    <property type="match status" value="7"/>
</dbReference>
<feature type="disulfide bond" evidence="20">
    <location>
        <begin position="304"/>
        <end position="313"/>
    </location>
</feature>
<dbReference type="Pfam" id="PF12796">
    <property type="entry name" value="Ank_2"/>
    <property type="match status" value="2"/>
</dbReference>
<dbReference type="Pfam" id="PF07645">
    <property type="entry name" value="EGF_CA"/>
    <property type="match status" value="2"/>
</dbReference>
<dbReference type="Gene3D" id="1.25.40.20">
    <property type="entry name" value="Ankyrin repeat-containing domain"/>
    <property type="match status" value="1"/>
</dbReference>
<reference evidence="23 24" key="1">
    <citation type="submission" date="2015-03" db="EMBL/GenBank/DDBJ databases">
        <title>Draft genome of the nematode, Opisthorchis viverrini.</title>
        <authorList>
            <person name="Mitreva M."/>
        </authorList>
    </citation>
    <scope>NUCLEOTIDE SEQUENCE [LARGE SCALE GENOMIC DNA]</scope>
    <source>
        <strain evidence="23">Khon Kaen</strain>
    </source>
</reference>
<evidence type="ECO:0000256" key="19">
    <source>
        <dbReference type="PROSITE-ProRule" id="PRU00023"/>
    </source>
</evidence>
<dbReference type="GO" id="GO:0005509">
    <property type="term" value="F:calcium ion binding"/>
    <property type="evidence" value="ECO:0007669"/>
    <property type="project" value="InterPro"/>
</dbReference>
<evidence type="ECO:0000256" key="6">
    <source>
        <dbReference type="ARBA" id="ARBA00022729"/>
    </source>
</evidence>
<dbReference type="PROSITE" id="PS01187">
    <property type="entry name" value="EGF_CA"/>
    <property type="match status" value="2"/>
</dbReference>
<gene>
    <name evidence="23" type="ORF">X801_01660</name>
</gene>
<evidence type="ECO:0000256" key="10">
    <source>
        <dbReference type="ARBA" id="ARBA00022989"/>
    </source>
</evidence>
<dbReference type="Pfam" id="PF12661">
    <property type="entry name" value="hEGF"/>
    <property type="match status" value="2"/>
</dbReference>
<evidence type="ECO:0000256" key="18">
    <source>
        <dbReference type="ARBA" id="ARBA00023242"/>
    </source>
</evidence>
<dbReference type="Pfam" id="PF07684">
    <property type="entry name" value="NODP"/>
    <property type="match status" value="1"/>
</dbReference>
<dbReference type="InterPro" id="IPR049883">
    <property type="entry name" value="NOTCH1_EGF-like"/>
</dbReference>
<evidence type="ECO:0000256" key="13">
    <source>
        <dbReference type="ARBA" id="ARBA00023136"/>
    </source>
</evidence>
<keyword evidence="8" id="KW-0221">Differentiation</keyword>
<feature type="domain" description="EGF-like" evidence="22">
    <location>
        <begin position="199"/>
        <end position="238"/>
    </location>
</feature>
<dbReference type="InterPro" id="IPR001881">
    <property type="entry name" value="EGF-like_Ca-bd_dom"/>
</dbReference>
<feature type="domain" description="EGF-like" evidence="22">
    <location>
        <begin position="704"/>
        <end position="740"/>
    </location>
</feature>
<keyword evidence="12 19" id="KW-0040">ANK repeat</keyword>
<evidence type="ECO:0000313" key="24">
    <source>
        <dbReference type="Proteomes" id="UP000243686"/>
    </source>
</evidence>
<dbReference type="InterPro" id="IPR009030">
    <property type="entry name" value="Growth_fac_rcpt_cys_sf"/>
</dbReference>
<evidence type="ECO:0000256" key="1">
    <source>
        <dbReference type="ARBA" id="ARBA00004123"/>
    </source>
</evidence>
<dbReference type="SMART" id="SM01339">
    <property type="entry name" value="NODP"/>
    <property type="match status" value="1"/>
</dbReference>
<dbReference type="InterPro" id="IPR035993">
    <property type="entry name" value="Notch-like_dom_sf"/>
</dbReference>
<keyword evidence="18" id="KW-0539">Nucleus</keyword>
<feature type="compositionally biased region" description="Low complexity" evidence="21">
    <location>
        <begin position="2209"/>
        <end position="2229"/>
    </location>
</feature>
<dbReference type="Gene3D" id="4.10.470.20">
    <property type="match status" value="1"/>
</dbReference>
<feature type="disulfide bond" evidence="20">
    <location>
        <begin position="990"/>
        <end position="999"/>
    </location>
</feature>
<feature type="domain" description="EGF-like" evidence="22">
    <location>
        <begin position="907"/>
        <end position="958"/>
    </location>
</feature>
<dbReference type="InterPro" id="IPR036770">
    <property type="entry name" value="Ankyrin_rpt-contain_sf"/>
</dbReference>
<evidence type="ECO:0000256" key="20">
    <source>
        <dbReference type="PROSITE-ProRule" id="PRU00076"/>
    </source>
</evidence>
<dbReference type="PANTHER" id="PTHR12916:SF4">
    <property type="entry name" value="UNINFLATABLE, ISOFORM C"/>
    <property type="match status" value="1"/>
</dbReference>
<feature type="disulfide bond" evidence="20">
    <location>
        <begin position="343"/>
        <end position="352"/>
    </location>
</feature>
<feature type="domain" description="EGF-like" evidence="22">
    <location>
        <begin position="850"/>
        <end position="905"/>
    </location>
</feature>
<dbReference type="SUPFAM" id="SSF57184">
    <property type="entry name" value="Growth factor receptor domain"/>
    <property type="match status" value="2"/>
</dbReference>
<organism evidence="23 24">
    <name type="scientific">Opisthorchis viverrini</name>
    <name type="common">Southeast Asian liver fluke</name>
    <dbReference type="NCBI Taxonomy" id="6198"/>
    <lineage>
        <taxon>Eukaryota</taxon>
        <taxon>Metazoa</taxon>
        <taxon>Spiralia</taxon>
        <taxon>Lophotrochozoa</taxon>
        <taxon>Platyhelminthes</taxon>
        <taxon>Trematoda</taxon>
        <taxon>Digenea</taxon>
        <taxon>Opisthorchiida</taxon>
        <taxon>Opisthorchiata</taxon>
        <taxon>Opisthorchiidae</taxon>
        <taxon>Opisthorchis</taxon>
    </lineage>
</organism>
<keyword evidence="15" id="KW-0010">Activator</keyword>
<feature type="domain" description="EGF-like" evidence="22">
    <location>
        <begin position="961"/>
        <end position="1000"/>
    </location>
</feature>
<dbReference type="PRINTS" id="PR01983">
    <property type="entry name" value="NOTCH"/>
</dbReference>
<comment type="similarity">
    <text evidence="3">Belongs to the NOTCH family.</text>
</comment>
<keyword evidence="6" id="KW-0732">Signal</keyword>
<feature type="disulfide bond" evidence="20">
    <location>
        <begin position="730"/>
        <end position="739"/>
    </location>
</feature>
<feature type="domain" description="EGF-like" evidence="22">
    <location>
        <begin position="240"/>
        <end position="276"/>
    </location>
</feature>
<dbReference type="FunFam" id="2.10.25.10:FF:000125">
    <property type="entry name" value="Neurogenic locus notch protein-like"/>
    <property type="match status" value="1"/>
</dbReference>
<dbReference type="CDD" id="cd00055">
    <property type="entry name" value="EGF_Lam"/>
    <property type="match status" value="1"/>
</dbReference>
<dbReference type="PROSITE" id="PS50297">
    <property type="entry name" value="ANK_REP_REGION"/>
    <property type="match status" value="2"/>
</dbReference>
<keyword evidence="7" id="KW-0677">Repeat</keyword>
<feature type="disulfide bond" evidence="20">
    <location>
        <begin position="228"/>
        <end position="237"/>
    </location>
</feature>
<evidence type="ECO:0000256" key="8">
    <source>
        <dbReference type="ARBA" id="ARBA00022782"/>
    </source>
</evidence>
<dbReference type="GO" id="GO:0005112">
    <property type="term" value="F:Notch binding"/>
    <property type="evidence" value="ECO:0007669"/>
    <property type="project" value="TreeGrafter"/>
</dbReference>
<feature type="domain" description="EGF-like" evidence="22">
    <location>
        <begin position="316"/>
        <end position="353"/>
    </location>
</feature>
<keyword evidence="9" id="KW-0914">Notch signaling pathway</keyword>
<feature type="disulfide bond" evidence="20">
    <location>
        <begin position="601"/>
        <end position="610"/>
    </location>
</feature>
<evidence type="ECO:0000256" key="4">
    <source>
        <dbReference type="ARBA" id="ARBA00022536"/>
    </source>
</evidence>
<feature type="domain" description="EGF-like" evidence="22">
    <location>
        <begin position="613"/>
        <end position="652"/>
    </location>
</feature>
<dbReference type="GO" id="GO:0005886">
    <property type="term" value="C:plasma membrane"/>
    <property type="evidence" value="ECO:0007669"/>
    <property type="project" value="UniProtKB-SubCell"/>
</dbReference>
<dbReference type="InterPro" id="IPR000152">
    <property type="entry name" value="EGF-type_Asp/Asn_hydroxyl_site"/>
</dbReference>
<comment type="caution">
    <text evidence="20">Lacks conserved residue(s) required for the propagation of feature annotation.</text>
</comment>
<feature type="non-terminal residue" evidence="23">
    <location>
        <position position="1"/>
    </location>
</feature>
<dbReference type="FunFam" id="2.10.25.10:FF:000143">
    <property type="entry name" value="Protein crumbs 1"/>
    <property type="match status" value="1"/>
</dbReference>
<dbReference type="GO" id="GO:0005634">
    <property type="term" value="C:nucleus"/>
    <property type="evidence" value="ECO:0007669"/>
    <property type="project" value="UniProtKB-SubCell"/>
</dbReference>
<dbReference type="SMART" id="SM00181">
    <property type="entry name" value="EGF"/>
    <property type="match status" value="16"/>
</dbReference>
<feature type="disulfide bond" evidence="20">
    <location>
        <begin position="473"/>
        <end position="482"/>
    </location>
</feature>
<evidence type="ECO:0000256" key="5">
    <source>
        <dbReference type="ARBA" id="ARBA00022692"/>
    </source>
</evidence>
<dbReference type="Pfam" id="PF00066">
    <property type="entry name" value="Notch"/>
    <property type="match status" value="2"/>
</dbReference>
<feature type="disulfide bond" evidence="20">
    <location>
        <begin position="680"/>
        <end position="689"/>
    </location>
</feature>
<dbReference type="InterPro" id="IPR018097">
    <property type="entry name" value="EGF_Ca-bd_CS"/>
</dbReference>
<dbReference type="FunFam" id="2.10.25.10:FF:000185">
    <property type="entry name" value="basement membrane-specific heparan sulfate proteoglycan core protein-like"/>
    <property type="match status" value="1"/>
</dbReference>
<keyword evidence="16" id="KW-0804">Transcription</keyword>
<feature type="domain" description="EGF-like" evidence="22">
    <location>
        <begin position="654"/>
        <end position="690"/>
    </location>
</feature>
<evidence type="ECO:0000256" key="17">
    <source>
        <dbReference type="ARBA" id="ARBA00023180"/>
    </source>
</evidence>
<feature type="domain" description="EGF-like" evidence="22">
    <location>
        <begin position="518"/>
        <end position="569"/>
    </location>
</feature>
<dbReference type="SUPFAM" id="SSF48403">
    <property type="entry name" value="Ankyrin repeat"/>
    <property type="match status" value="1"/>
</dbReference>
<evidence type="ECO:0000256" key="14">
    <source>
        <dbReference type="ARBA" id="ARBA00023157"/>
    </source>
</evidence>
<evidence type="ECO:0000256" key="11">
    <source>
        <dbReference type="ARBA" id="ARBA00023015"/>
    </source>
</evidence>
<dbReference type="PROSITE" id="PS50026">
    <property type="entry name" value="EGF_3"/>
    <property type="match status" value="14"/>
</dbReference>
<feature type="compositionally biased region" description="Polar residues" evidence="21">
    <location>
        <begin position="2240"/>
        <end position="2253"/>
    </location>
</feature>
<evidence type="ECO:0000313" key="23">
    <source>
        <dbReference type="EMBL" id="OON22434.1"/>
    </source>
</evidence>
<proteinExistence type="inferred from homology"/>
<feature type="region of interest" description="Disordered" evidence="21">
    <location>
        <begin position="2190"/>
        <end position="2253"/>
    </location>
</feature>
<evidence type="ECO:0000256" key="16">
    <source>
        <dbReference type="ARBA" id="ARBA00023163"/>
    </source>
</evidence>
<evidence type="ECO:0000256" key="3">
    <source>
        <dbReference type="ARBA" id="ARBA00005847"/>
    </source>
</evidence>
<feature type="non-terminal residue" evidence="23">
    <location>
        <position position="2289"/>
    </location>
</feature>
<feature type="domain" description="EGF-like" evidence="22">
    <location>
        <begin position="278"/>
        <end position="314"/>
    </location>
</feature>
<keyword evidence="11" id="KW-0805">Transcription regulation</keyword>
<feature type="disulfide bond" evidence="20">
    <location>
        <begin position="642"/>
        <end position="651"/>
    </location>
</feature>
<feature type="disulfide bond" evidence="20">
    <location>
        <begin position="895"/>
        <end position="904"/>
    </location>
</feature>
<dbReference type="InterPro" id="IPR011656">
    <property type="entry name" value="Notch_NODP_dom"/>
</dbReference>
<keyword evidence="14 20" id="KW-1015">Disulfide bond</keyword>
<feature type="disulfide bond" evidence="20">
    <location>
        <begin position="147"/>
        <end position="156"/>
    </location>
</feature>